<gene>
    <name evidence="2" type="ORF">PNOK_0938800</name>
</gene>
<keyword evidence="1" id="KW-0472">Membrane</keyword>
<feature type="transmembrane region" description="Helical" evidence="1">
    <location>
        <begin position="117"/>
        <end position="136"/>
    </location>
</feature>
<evidence type="ECO:0000313" key="2">
    <source>
        <dbReference type="EMBL" id="PAV14835.1"/>
    </source>
</evidence>
<keyword evidence="1" id="KW-0812">Transmembrane</keyword>
<keyword evidence="1" id="KW-1133">Transmembrane helix</keyword>
<name>A0A286U5I8_9AGAM</name>
<dbReference type="EMBL" id="NBII01000011">
    <property type="protein sequence ID" value="PAV14835.1"/>
    <property type="molecule type" value="Genomic_DNA"/>
</dbReference>
<accession>A0A286U5I8</accession>
<protein>
    <submittedName>
        <fullName evidence="2">Uncharacterized protein</fullName>
    </submittedName>
</protein>
<dbReference type="AlphaFoldDB" id="A0A286U5I8"/>
<dbReference type="InParanoid" id="A0A286U5I8"/>
<organism evidence="2 3">
    <name type="scientific">Pyrrhoderma noxium</name>
    <dbReference type="NCBI Taxonomy" id="2282107"/>
    <lineage>
        <taxon>Eukaryota</taxon>
        <taxon>Fungi</taxon>
        <taxon>Dikarya</taxon>
        <taxon>Basidiomycota</taxon>
        <taxon>Agaricomycotina</taxon>
        <taxon>Agaricomycetes</taxon>
        <taxon>Hymenochaetales</taxon>
        <taxon>Hymenochaetaceae</taxon>
        <taxon>Pyrrhoderma</taxon>
    </lineage>
</organism>
<sequence>MGNISISHPLTSHSDTPYNSNMEKEPFYHLTDLVVAIISIRVTKEMICETGLPPQLIPLMGCDAYHASSNLHQTIPAWSTVIFFDTVLFSITLIKTWKAWKLAPCSQLFSVLLRDGFIFYAVMLILNVVNLALYTLPPLRGALASALSPVIRTSFSITGSRLILNLRDASRSQFFNSSDETKIESSMRFVGSDRVGEP</sequence>
<proteinExistence type="predicted"/>
<keyword evidence="3" id="KW-1185">Reference proteome</keyword>
<dbReference type="OrthoDB" id="2756573at2759"/>
<comment type="caution">
    <text evidence="2">The sequence shown here is derived from an EMBL/GenBank/DDBJ whole genome shotgun (WGS) entry which is preliminary data.</text>
</comment>
<evidence type="ECO:0000256" key="1">
    <source>
        <dbReference type="SAM" id="Phobius"/>
    </source>
</evidence>
<evidence type="ECO:0000313" key="3">
    <source>
        <dbReference type="Proteomes" id="UP000217199"/>
    </source>
</evidence>
<feature type="transmembrane region" description="Helical" evidence="1">
    <location>
        <begin position="75"/>
        <end position="97"/>
    </location>
</feature>
<dbReference type="Proteomes" id="UP000217199">
    <property type="component" value="Unassembled WGS sequence"/>
</dbReference>
<reference evidence="2 3" key="1">
    <citation type="journal article" date="2017" name="Mol. Ecol.">
        <title>Comparative and population genomic landscape of Phellinus noxius: A hypervariable fungus causing root rot in trees.</title>
        <authorList>
            <person name="Chung C.L."/>
            <person name="Lee T.J."/>
            <person name="Akiba M."/>
            <person name="Lee H.H."/>
            <person name="Kuo T.H."/>
            <person name="Liu D."/>
            <person name="Ke H.M."/>
            <person name="Yokoi T."/>
            <person name="Roa M.B."/>
            <person name="Lu M.J."/>
            <person name="Chang Y.Y."/>
            <person name="Ann P.J."/>
            <person name="Tsai J.N."/>
            <person name="Chen C.Y."/>
            <person name="Tzean S.S."/>
            <person name="Ota Y."/>
            <person name="Hattori T."/>
            <person name="Sahashi N."/>
            <person name="Liou R.F."/>
            <person name="Kikuchi T."/>
            <person name="Tsai I.J."/>
        </authorList>
    </citation>
    <scope>NUCLEOTIDE SEQUENCE [LARGE SCALE GENOMIC DNA]</scope>
    <source>
        <strain evidence="2 3">FFPRI411160</strain>
    </source>
</reference>